<dbReference type="Proteomes" id="UP000031563">
    <property type="component" value="Unassembled WGS sequence"/>
</dbReference>
<reference evidence="11 13" key="1">
    <citation type="submission" date="2015-02" db="EMBL/GenBank/DDBJ databases">
        <title>Genome Assembly of Bacillaceae bacterium MTCC 8252.</title>
        <authorList>
            <person name="Verma A."/>
            <person name="Khatri I."/>
            <person name="Mual P."/>
            <person name="Subramanian S."/>
            <person name="Krishnamurthi S."/>
        </authorList>
    </citation>
    <scope>NUCLEOTIDE SEQUENCE [LARGE SCALE GENOMIC DNA]</scope>
    <source>
        <strain evidence="11 13">MTCC 8252</strain>
    </source>
</reference>
<dbReference type="Pfam" id="PF01385">
    <property type="entry name" value="OrfB_IS605"/>
    <property type="match status" value="1"/>
</dbReference>
<name>A0A0F5HRF0_BACTR</name>
<keyword evidence="5" id="KW-0862">Zinc</keyword>
<comment type="caution">
    <text evidence="11">The sequence shown here is derived from an EMBL/GenBank/DDBJ whole genome shotgun (WGS) entry which is preliminary data.</text>
</comment>
<dbReference type="AlphaFoldDB" id="A0A0F5HRF0"/>
<evidence type="ECO:0000256" key="7">
    <source>
        <dbReference type="ARBA" id="ARBA00023172"/>
    </source>
</evidence>
<feature type="domain" description="Transposase putative helix-turn-helix" evidence="10">
    <location>
        <begin position="25"/>
        <end position="65"/>
    </location>
</feature>
<evidence type="ECO:0000256" key="5">
    <source>
        <dbReference type="ARBA" id="ARBA00022833"/>
    </source>
</evidence>
<dbReference type="InterPro" id="IPR010095">
    <property type="entry name" value="Cas12f1-like_TNB"/>
</dbReference>
<dbReference type="Pfam" id="PF07282">
    <property type="entry name" value="Cas12f1-like_TNB"/>
    <property type="match status" value="1"/>
</dbReference>
<dbReference type="PANTHER" id="PTHR30405">
    <property type="entry name" value="TRANSPOSASE"/>
    <property type="match status" value="1"/>
</dbReference>
<evidence type="ECO:0000256" key="2">
    <source>
        <dbReference type="ARBA" id="ARBA00011044"/>
    </source>
</evidence>
<dbReference type="PANTHER" id="PTHR30405:SF11">
    <property type="entry name" value="RNA-GUIDED DNA ENDONUCLEASE RV2885C-RELATED"/>
    <property type="match status" value="1"/>
</dbReference>
<evidence type="ECO:0000259" key="9">
    <source>
        <dbReference type="Pfam" id="PF07282"/>
    </source>
</evidence>
<comment type="similarity">
    <text evidence="2">In the N-terminal section; belongs to the transposase 2 family.</text>
</comment>
<organism evidence="11 13">
    <name type="scientific">Bacillus thermotolerans</name>
    <name type="common">Quasibacillus thermotolerans</name>
    <dbReference type="NCBI Taxonomy" id="1221996"/>
    <lineage>
        <taxon>Bacteria</taxon>
        <taxon>Bacillati</taxon>
        <taxon>Bacillota</taxon>
        <taxon>Bacilli</taxon>
        <taxon>Bacillales</taxon>
        <taxon>Bacillaceae</taxon>
        <taxon>Bacillus</taxon>
    </lineage>
</organism>
<accession>A0A0F5HRF0</accession>
<dbReference type="OrthoDB" id="56768at2"/>
<keyword evidence="3" id="KW-0815">Transposition</keyword>
<dbReference type="GO" id="GO:0006310">
    <property type="term" value="P:DNA recombination"/>
    <property type="evidence" value="ECO:0007669"/>
    <property type="project" value="UniProtKB-KW"/>
</dbReference>
<feature type="domain" description="Probable transposase IS891/IS1136/IS1341" evidence="8">
    <location>
        <begin position="215"/>
        <end position="314"/>
    </location>
</feature>
<dbReference type="RefSeq" id="WP_052725920.1">
    <property type="nucleotide sequence ID" value="NZ_JWIR02000061.1"/>
</dbReference>
<evidence type="ECO:0000259" key="8">
    <source>
        <dbReference type="Pfam" id="PF01385"/>
    </source>
</evidence>
<dbReference type="EMBL" id="JWIR02000067">
    <property type="protein sequence ID" value="KKB35901.1"/>
    <property type="molecule type" value="Genomic_DNA"/>
</dbReference>
<dbReference type="GO" id="GO:0032196">
    <property type="term" value="P:transposition"/>
    <property type="evidence" value="ECO:0007669"/>
    <property type="project" value="UniProtKB-KW"/>
</dbReference>
<comment type="similarity">
    <text evidence="1">In the C-terminal section; belongs to the transposase 35 family.</text>
</comment>
<dbReference type="GO" id="GO:0046872">
    <property type="term" value="F:metal ion binding"/>
    <property type="evidence" value="ECO:0007669"/>
    <property type="project" value="UniProtKB-KW"/>
</dbReference>
<dbReference type="Pfam" id="PF12323">
    <property type="entry name" value="HTH_OrfB_IS605"/>
    <property type="match status" value="1"/>
</dbReference>
<evidence type="ECO:0000256" key="4">
    <source>
        <dbReference type="ARBA" id="ARBA00022723"/>
    </source>
</evidence>
<keyword evidence="7" id="KW-0233">DNA recombination</keyword>
<evidence type="ECO:0000313" key="11">
    <source>
        <dbReference type="EMBL" id="KKB35901.1"/>
    </source>
</evidence>
<dbReference type="EMBL" id="JWIR02000061">
    <property type="protein sequence ID" value="KKB36448.1"/>
    <property type="molecule type" value="Genomic_DNA"/>
</dbReference>
<dbReference type="NCBIfam" id="TIGR01766">
    <property type="entry name" value="IS200/IS605 family accessory protein TnpB-like domain"/>
    <property type="match status" value="1"/>
</dbReference>
<dbReference type="InterPro" id="IPR001959">
    <property type="entry name" value="Transposase"/>
</dbReference>
<evidence type="ECO:0000256" key="6">
    <source>
        <dbReference type="ARBA" id="ARBA00023125"/>
    </source>
</evidence>
<evidence type="ECO:0000256" key="3">
    <source>
        <dbReference type="ARBA" id="ARBA00022578"/>
    </source>
</evidence>
<dbReference type="NCBIfam" id="NF040570">
    <property type="entry name" value="guided_TnpB"/>
    <property type="match status" value="1"/>
</dbReference>
<sequence length="408" mass="47376">MARKTTKDRNEELKKEGKRLHFFGLKLRMYPLHSQETYFNRTIGSARFTYNFYLNEKMEVYKETGQSLSYSVFKKAFNQLKDHPYYNFLKEPDKFALESAMENVDDAFERFFKGQNRYPRRKKKHAAKQSYTTKSTNNNIKLDIEKQKIQLPKAGWVPVRLSAKHRKMFAEDGFPGKIQTATITRHSSGQWFVSLKIEQVLPIQPKIEISNFEEAATGCDLGITHFLITSDGEKIENPRYLNRSLKHLASLQKQLSKKKKGSKNFAKAKRKVAKLHLKITNQRKDFLHKISRQLVNENQVIVLEDLNVKGMVKNKKLARHISDVSWSTFKTFLSYKCGWEGKYLILVDRFFPSSKQCGGCGEKNVMLTLSERIWACSSCGQEHDRDINAAKNIKKEGLRLLQEELATA</sequence>
<evidence type="ECO:0000256" key="1">
    <source>
        <dbReference type="ARBA" id="ARBA00008761"/>
    </source>
</evidence>
<keyword evidence="13" id="KW-1185">Reference proteome</keyword>
<evidence type="ECO:0000313" key="12">
    <source>
        <dbReference type="EMBL" id="KKB36448.1"/>
    </source>
</evidence>
<protein>
    <submittedName>
        <fullName evidence="11">Mobile element protein</fullName>
    </submittedName>
</protein>
<proteinExistence type="inferred from homology"/>
<feature type="domain" description="Cas12f1-like TNB" evidence="9">
    <location>
        <begin position="326"/>
        <end position="393"/>
    </location>
</feature>
<dbReference type="InterPro" id="IPR021027">
    <property type="entry name" value="Transposase_put_HTH"/>
</dbReference>
<evidence type="ECO:0000313" key="13">
    <source>
        <dbReference type="Proteomes" id="UP000031563"/>
    </source>
</evidence>
<gene>
    <name evidence="12" type="ORF">QY95_03114</name>
    <name evidence="11" type="ORF">QY95_03265</name>
</gene>
<dbReference type="GO" id="GO:0003677">
    <property type="term" value="F:DNA binding"/>
    <property type="evidence" value="ECO:0007669"/>
    <property type="project" value="UniProtKB-KW"/>
</dbReference>
<dbReference type="InterPro" id="IPR051399">
    <property type="entry name" value="RNA-guided_DNA_endo/Transpos"/>
</dbReference>
<keyword evidence="6" id="KW-0238">DNA-binding</keyword>
<keyword evidence="4" id="KW-0479">Metal-binding</keyword>
<evidence type="ECO:0000259" key="10">
    <source>
        <dbReference type="Pfam" id="PF12323"/>
    </source>
</evidence>